<evidence type="ECO:0000313" key="1">
    <source>
        <dbReference type="EMBL" id="MDT2809473.1"/>
    </source>
</evidence>
<dbReference type="EMBL" id="JARQBJ010000001">
    <property type="protein sequence ID" value="MDT2809473.1"/>
    <property type="molecule type" value="Genomic_DNA"/>
</dbReference>
<sequence length="171" mass="20248">MHDVYIEILVMTIKEQYIGEKTFYEGVLNLDESTWEQWKQGNYSLSGEQSQQIKNLFSDYEWMLLQKILRQTIIFPEKRTGAIQEYRQMKTRIAQAWLKADLAEVSVKQEENHNAQFVAVKVIVNYGKWGYDDVLSFRLPAKIQQQIEKEHVALLDWLHDNLEETYLENGS</sequence>
<proteinExistence type="predicted"/>
<protein>
    <submittedName>
        <fullName evidence="1">Uncharacterized protein</fullName>
    </submittedName>
</protein>
<gene>
    <name evidence="1" type="ORF">P7H43_03045</name>
</gene>
<dbReference type="Proteomes" id="UP001256711">
    <property type="component" value="Unassembled WGS sequence"/>
</dbReference>
<name>A0AAW8TU95_9ENTE</name>
<dbReference type="RefSeq" id="WP_010753887.1">
    <property type="nucleotide sequence ID" value="NZ_CAJJLU010000001.1"/>
</dbReference>
<comment type="caution">
    <text evidence="1">The sequence shown here is derived from an EMBL/GenBank/DDBJ whole genome shotgun (WGS) entry which is preliminary data.</text>
</comment>
<dbReference type="GeneID" id="78365513"/>
<reference evidence="1" key="1">
    <citation type="submission" date="2023-03" db="EMBL/GenBank/DDBJ databases">
        <authorList>
            <person name="Shen W."/>
            <person name="Cai J."/>
        </authorList>
    </citation>
    <scope>NUCLEOTIDE SEQUENCE</scope>
    <source>
        <strain evidence="1">B226-2</strain>
    </source>
</reference>
<accession>A0AAW8TU95</accession>
<evidence type="ECO:0000313" key="2">
    <source>
        <dbReference type="Proteomes" id="UP001256711"/>
    </source>
</evidence>
<organism evidence="1 2">
    <name type="scientific">Enterococcus asini</name>
    <dbReference type="NCBI Taxonomy" id="57732"/>
    <lineage>
        <taxon>Bacteria</taxon>
        <taxon>Bacillati</taxon>
        <taxon>Bacillota</taxon>
        <taxon>Bacilli</taxon>
        <taxon>Lactobacillales</taxon>
        <taxon>Enterococcaceae</taxon>
        <taxon>Enterococcus</taxon>
    </lineage>
</organism>
<dbReference type="AlphaFoldDB" id="A0AAW8TU95"/>